<dbReference type="GO" id="GO:0007165">
    <property type="term" value="P:signal transduction"/>
    <property type="evidence" value="ECO:0007669"/>
    <property type="project" value="UniProtKB-KW"/>
</dbReference>
<comment type="caution">
    <text evidence="11">The sequence shown here is derived from an EMBL/GenBank/DDBJ whole genome shotgun (WGS) entry which is preliminary data.</text>
</comment>
<name>A0A494X8E9_9BURK</name>
<dbReference type="InterPro" id="IPR033479">
    <property type="entry name" value="dCache_1"/>
</dbReference>
<evidence type="ECO:0000313" key="12">
    <source>
        <dbReference type="Proteomes" id="UP000280434"/>
    </source>
</evidence>
<dbReference type="Gene3D" id="1.10.287.950">
    <property type="entry name" value="Methyl-accepting chemotaxis protein"/>
    <property type="match status" value="1"/>
</dbReference>
<organism evidence="11 12">
    <name type="scientific">Trinickia fusca</name>
    <dbReference type="NCBI Taxonomy" id="2419777"/>
    <lineage>
        <taxon>Bacteria</taxon>
        <taxon>Pseudomonadati</taxon>
        <taxon>Pseudomonadota</taxon>
        <taxon>Betaproteobacteria</taxon>
        <taxon>Burkholderiales</taxon>
        <taxon>Burkholderiaceae</taxon>
        <taxon>Trinickia</taxon>
    </lineage>
</organism>
<proteinExistence type="inferred from homology"/>
<evidence type="ECO:0000256" key="5">
    <source>
        <dbReference type="ARBA" id="ARBA00023136"/>
    </source>
</evidence>
<dbReference type="Pfam" id="PF00672">
    <property type="entry name" value="HAMP"/>
    <property type="match status" value="1"/>
</dbReference>
<dbReference type="InterPro" id="IPR004090">
    <property type="entry name" value="Chemotax_Me-accpt_rcpt"/>
</dbReference>
<dbReference type="PANTHER" id="PTHR43531">
    <property type="entry name" value="PROTEIN ICFG"/>
    <property type="match status" value="1"/>
</dbReference>
<dbReference type="Pfam" id="PF02743">
    <property type="entry name" value="dCache_1"/>
    <property type="match status" value="1"/>
</dbReference>
<dbReference type="PRINTS" id="PR00260">
    <property type="entry name" value="CHEMTRNSDUCR"/>
</dbReference>
<keyword evidence="5 8" id="KW-0472">Membrane</keyword>
<dbReference type="SUPFAM" id="SSF58104">
    <property type="entry name" value="Methyl-accepting chemotaxis protein (MCP) signaling domain"/>
    <property type="match status" value="1"/>
</dbReference>
<gene>
    <name evidence="11" type="ORF">D7S89_23860</name>
</gene>
<dbReference type="PROSITE" id="PS50885">
    <property type="entry name" value="HAMP"/>
    <property type="match status" value="1"/>
</dbReference>
<evidence type="ECO:0000256" key="3">
    <source>
        <dbReference type="ARBA" id="ARBA00022692"/>
    </source>
</evidence>
<evidence type="ECO:0000256" key="7">
    <source>
        <dbReference type="PROSITE-ProRule" id="PRU00284"/>
    </source>
</evidence>
<dbReference type="SMART" id="SM00304">
    <property type="entry name" value="HAMP"/>
    <property type="match status" value="1"/>
</dbReference>
<evidence type="ECO:0000259" key="10">
    <source>
        <dbReference type="PROSITE" id="PS50885"/>
    </source>
</evidence>
<dbReference type="EMBL" id="RBZV01000015">
    <property type="protein sequence ID" value="RKP43973.1"/>
    <property type="molecule type" value="Genomic_DNA"/>
</dbReference>
<dbReference type="InterPro" id="IPR003660">
    <property type="entry name" value="HAMP_dom"/>
</dbReference>
<dbReference type="GO" id="GO:0006935">
    <property type="term" value="P:chemotaxis"/>
    <property type="evidence" value="ECO:0007669"/>
    <property type="project" value="InterPro"/>
</dbReference>
<evidence type="ECO:0000259" key="9">
    <source>
        <dbReference type="PROSITE" id="PS50111"/>
    </source>
</evidence>
<accession>A0A494X8E9</accession>
<dbReference type="RefSeq" id="WP_121281340.1">
    <property type="nucleotide sequence ID" value="NZ_RBZV01000015.1"/>
</dbReference>
<dbReference type="GO" id="GO:0004888">
    <property type="term" value="F:transmembrane signaling receptor activity"/>
    <property type="evidence" value="ECO:0007669"/>
    <property type="project" value="InterPro"/>
</dbReference>
<comment type="subcellular location">
    <subcellularLocation>
        <location evidence="1">Cell membrane</location>
        <topology evidence="1">Multi-pass membrane protein</topology>
    </subcellularLocation>
</comment>
<dbReference type="InterPro" id="IPR004089">
    <property type="entry name" value="MCPsignal_dom"/>
</dbReference>
<dbReference type="InterPro" id="IPR051310">
    <property type="entry name" value="MCP_chemotaxis"/>
</dbReference>
<evidence type="ECO:0000256" key="6">
    <source>
        <dbReference type="ARBA" id="ARBA00029447"/>
    </source>
</evidence>
<keyword evidence="3 8" id="KW-0812">Transmembrane</keyword>
<dbReference type="PROSITE" id="PS50111">
    <property type="entry name" value="CHEMOTAXIS_TRANSDUC_2"/>
    <property type="match status" value="1"/>
</dbReference>
<keyword evidence="7" id="KW-0807">Transducer</keyword>
<evidence type="ECO:0000256" key="8">
    <source>
        <dbReference type="SAM" id="Phobius"/>
    </source>
</evidence>
<keyword evidence="2" id="KW-1003">Cell membrane</keyword>
<dbReference type="GO" id="GO:0005886">
    <property type="term" value="C:plasma membrane"/>
    <property type="evidence" value="ECO:0007669"/>
    <property type="project" value="UniProtKB-SubCell"/>
</dbReference>
<dbReference type="Proteomes" id="UP000280434">
    <property type="component" value="Unassembled WGS sequence"/>
</dbReference>
<dbReference type="FunFam" id="1.10.287.950:FF:000001">
    <property type="entry name" value="Methyl-accepting chemotaxis sensory transducer"/>
    <property type="match status" value="1"/>
</dbReference>
<dbReference type="Pfam" id="PF00015">
    <property type="entry name" value="MCPsignal"/>
    <property type="match status" value="1"/>
</dbReference>
<dbReference type="SMART" id="SM00283">
    <property type="entry name" value="MA"/>
    <property type="match status" value="1"/>
</dbReference>
<feature type="transmembrane region" description="Helical" evidence="8">
    <location>
        <begin position="14"/>
        <end position="37"/>
    </location>
</feature>
<feature type="domain" description="Methyl-accepting transducer" evidence="9">
    <location>
        <begin position="396"/>
        <end position="625"/>
    </location>
</feature>
<evidence type="ECO:0000256" key="4">
    <source>
        <dbReference type="ARBA" id="ARBA00022989"/>
    </source>
</evidence>
<dbReference type="OrthoDB" id="9763018at2"/>
<dbReference type="Gene3D" id="3.30.450.20">
    <property type="entry name" value="PAS domain"/>
    <property type="match status" value="1"/>
</dbReference>
<feature type="domain" description="HAMP" evidence="10">
    <location>
        <begin position="337"/>
        <end position="391"/>
    </location>
</feature>
<dbReference type="CDD" id="cd06225">
    <property type="entry name" value="HAMP"/>
    <property type="match status" value="1"/>
</dbReference>
<comment type="similarity">
    <text evidence="6">Belongs to the methyl-accepting chemotaxis (MCP) protein family.</text>
</comment>
<dbReference type="PANTHER" id="PTHR43531:SF16">
    <property type="entry name" value="METHYL-ACCEPTING CHEMOTAXIS PROTEIN II"/>
    <property type="match status" value="1"/>
</dbReference>
<reference evidence="11 12" key="1">
    <citation type="submission" date="2018-10" db="EMBL/GenBank/DDBJ databases">
        <title>Paraburkholderia sp. 7MK8-2, isolated from soil.</title>
        <authorList>
            <person name="Gao Z.-H."/>
            <person name="Qiu L.-H."/>
        </authorList>
    </citation>
    <scope>NUCLEOTIDE SEQUENCE [LARGE SCALE GENOMIC DNA]</scope>
    <source>
        <strain evidence="11 12">7MK8-2</strain>
    </source>
</reference>
<evidence type="ECO:0000313" key="11">
    <source>
        <dbReference type="EMBL" id="RKP43973.1"/>
    </source>
</evidence>
<dbReference type="AlphaFoldDB" id="A0A494X8E9"/>
<keyword evidence="4 8" id="KW-1133">Transmembrane helix</keyword>
<keyword evidence="12" id="KW-1185">Reference proteome</keyword>
<evidence type="ECO:0000256" key="1">
    <source>
        <dbReference type="ARBA" id="ARBA00004651"/>
    </source>
</evidence>
<protein>
    <submittedName>
        <fullName evidence="11">Methyl-accepting chemotaxis protein</fullName>
    </submittedName>
</protein>
<evidence type="ECO:0000256" key="2">
    <source>
        <dbReference type="ARBA" id="ARBA00022475"/>
    </source>
</evidence>
<feature type="transmembrane region" description="Helical" evidence="8">
    <location>
        <begin position="313"/>
        <end position="336"/>
    </location>
</feature>
<sequence>MNAPTAPASTQTRFTLGACLAFVVLLVATFAIIRLFVTPDLATLEGKVIASNVDQISIRISEQLRQVEAQQRSITQTVAMLESDQIDKLLPSLVDQYGDQNVFGGGIWPLPGKREAGRDKFSTFYARDASTGQLAVNTHWNSPESLKYWEQPWYENGKTAPKGHCKWAKAYQDDASPQPRTNCAMAIYKGDELYGVATIDVTLGFFNHLVADMEDKIHGQILIVEADGKIVSNSSKIQGNIVLKNVSDIAQSSSMAAEIQRLLPSAQGGGEASGQYAGEGGEQTLFLKPIPGSPWLIATSVPSSMLMANSNRILGGLASVQVPMAIALLAMMIWGIRTFMQRLAMLKKNIDELSTGEADLTRRLPETGGKEFADVAHSLNAFVARLQDVVRQVVHGSSSLSAASREISSGNQDLSARTEAQAASLQQTAASMEEITGTVKQNADNANQANQLATEASSAASRGGEVIGEFVKTMDSINESSQKVVAIISVIDSIAFQTNILALNAAVEAARAGEQGRGFAVVANEVRNLAQRAASSAKDIKALIADSASRIESGSVLVAQAGETMNDIISSTNNVTAILGEIMAASHEQSRGIEQVNQAITQLDTTTQQNAALVEQVAASARSMQDQTGALSEVVGAFKV</sequence>
<dbReference type="CDD" id="cd11386">
    <property type="entry name" value="MCP_signal"/>
    <property type="match status" value="1"/>
</dbReference>